<evidence type="ECO:0000313" key="3">
    <source>
        <dbReference type="Proteomes" id="UP000000467"/>
    </source>
</evidence>
<protein>
    <recommendedName>
        <fullName evidence="1">DUF1638 domain-containing protein</fullName>
    </recommendedName>
</protein>
<dbReference type="eggNOG" id="COG0145">
    <property type="taxonomic scope" value="Bacteria"/>
</dbReference>
<dbReference type="Proteomes" id="UP000000467">
    <property type="component" value="Chromosome"/>
</dbReference>
<keyword evidence="3" id="KW-1185">Reference proteome</keyword>
<evidence type="ECO:0000259" key="1">
    <source>
        <dbReference type="Pfam" id="PF07796"/>
    </source>
</evidence>
<reference evidence="2 3" key="1">
    <citation type="journal article" date="2012" name="BMC Genomics">
        <title>Genome-guided analysis of physiological and morphological traits of the fermentative acetate oxidizer Thermacetogenium phaeum.</title>
        <authorList>
            <person name="Oehler D."/>
            <person name="Poehlein A."/>
            <person name="Leimbach A."/>
            <person name="Muller N."/>
            <person name="Daniel R."/>
            <person name="Gottschalk G."/>
            <person name="Schink B."/>
        </authorList>
    </citation>
    <scope>NUCLEOTIDE SEQUENCE [LARGE SCALE GENOMIC DNA]</scope>
    <source>
        <strain evidence="3">ATCC BAA-254 / DSM 26808 / PB</strain>
    </source>
</reference>
<proteinExistence type="predicted"/>
<name>K4LLI7_THEPS</name>
<sequence>MSTIVIACQTLSDEVNMAITETGVKHPVIWVESGLHNHPETLRMRLQETVSRISNVENIILCYGYCGNSLLGLHSTRARLIVPRVDDCISLLLGSYEKREALSREMVSYFLTRGWIVNENNIIREYERCVERYGKERAQRVLKMMLEHYRRLVLIDTGAYPLDDACLAKSYEIAAMMGLKHQVVKGSIGLLKQLLTGPWDENFIVLEPGEKLSMDYFRIDMKDSLSNLSLFGFGKG</sequence>
<dbReference type="AlphaFoldDB" id="K4LLI7"/>
<dbReference type="KEGG" id="tpz:Tph_c27970"/>
<accession>K4LLI7</accession>
<gene>
    <name evidence="2" type="ordered locus">Tph_c27970</name>
</gene>
<dbReference type="Pfam" id="PF07796">
    <property type="entry name" value="DUF1638"/>
    <property type="match status" value="1"/>
</dbReference>
<dbReference type="OrthoDB" id="9787351at2"/>
<dbReference type="EMBL" id="CP003732">
    <property type="protein sequence ID" value="AFV12962.1"/>
    <property type="molecule type" value="Genomic_DNA"/>
</dbReference>
<dbReference type="HOGENOM" id="CLU_098957_0_0_9"/>
<dbReference type="STRING" id="1089553.Tph_c27970"/>
<dbReference type="RefSeq" id="WP_015051821.1">
    <property type="nucleotide sequence ID" value="NC_018870.1"/>
</dbReference>
<organism evidence="2 3">
    <name type="scientific">Thermacetogenium phaeum (strain ATCC BAA-254 / DSM 26808 / PB)</name>
    <dbReference type="NCBI Taxonomy" id="1089553"/>
    <lineage>
        <taxon>Bacteria</taxon>
        <taxon>Bacillati</taxon>
        <taxon>Bacillota</taxon>
        <taxon>Clostridia</taxon>
        <taxon>Thermoanaerobacterales</taxon>
        <taxon>Thermoanaerobacteraceae</taxon>
        <taxon>Thermacetogenium</taxon>
    </lineage>
</organism>
<feature type="domain" description="DUF1638" evidence="1">
    <location>
        <begin position="30"/>
        <end position="195"/>
    </location>
</feature>
<evidence type="ECO:0000313" key="2">
    <source>
        <dbReference type="EMBL" id="AFV12962.1"/>
    </source>
</evidence>
<dbReference type="InterPro" id="IPR012437">
    <property type="entry name" value="DUF1638"/>
</dbReference>